<keyword evidence="3" id="KW-1185">Reference proteome</keyword>
<dbReference type="AlphaFoldDB" id="A0A2T1DCZ4"/>
<dbReference type="RefSeq" id="WP_073069638.1">
    <property type="nucleotide sequence ID" value="NZ_MPPI01000003.1"/>
</dbReference>
<accession>A0A2T1DCZ4</accession>
<sequence length="81" mass="9388">MNKLITSEQKLLEKIRQLPPEKVIEVENFVDFLVQRNQNTTQRMNWDKKIAEMANDPEIQAEIAAIDLEFAIAEMDGLNSQ</sequence>
<organism evidence="2 3">
    <name type="scientific">Phormidesmis priestleyi ULC007</name>
    <dbReference type="NCBI Taxonomy" id="1920490"/>
    <lineage>
        <taxon>Bacteria</taxon>
        <taxon>Bacillati</taxon>
        <taxon>Cyanobacteriota</taxon>
        <taxon>Cyanophyceae</taxon>
        <taxon>Leptolyngbyales</taxon>
        <taxon>Leptolyngbyaceae</taxon>
        <taxon>Phormidesmis</taxon>
    </lineage>
</organism>
<dbReference type="InterPro" id="IPR018739">
    <property type="entry name" value="DUF2281"/>
</dbReference>
<gene>
    <name evidence="2" type="ORF">C7B65_15605</name>
</gene>
<evidence type="ECO:0000259" key="1">
    <source>
        <dbReference type="Pfam" id="PF10047"/>
    </source>
</evidence>
<dbReference type="Proteomes" id="UP000238634">
    <property type="component" value="Unassembled WGS sequence"/>
</dbReference>
<feature type="domain" description="DUF2281" evidence="1">
    <location>
        <begin position="10"/>
        <end position="47"/>
    </location>
</feature>
<evidence type="ECO:0000313" key="3">
    <source>
        <dbReference type="Proteomes" id="UP000238634"/>
    </source>
</evidence>
<comment type="caution">
    <text evidence="2">The sequence shown here is derived from an EMBL/GenBank/DDBJ whole genome shotgun (WGS) entry which is preliminary data.</text>
</comment>
<reference evidence="2 3" key="2">
    <citation type="submission" date="2018-03" db="EMBL/GenBank/DDBJ databases">
        <title>The ancient ancestry and fast evolution of plastids.</title>
        <authorList>
            <person name="Moore K.R."/>
            <person name="Magnabosco C."/>
            <person name="Momper L."/>
            <person name="Gold D.A."/>
            <person name="Bosak T."/>
            <person name="Fournier G.P."/>
        </authorList>
    </citation>
    <scope>NUCLEOTIDE SEQUENCE [LARGE SCALE GENOMIC DNA]</scope>
    <source>
        <strain evidence="2 3">ULC007</strain>
    </source>
</reference>
<name>A0A2T1DCZ4_9CYAN</name>
<proteinExistence type="predicted"/>
<dbReference type="EMBL" id="PVWG01000018">
    <property type="protein sequence ID" value="PSB18324.1"/>
    <property type="molecule type" value="Genomic_DNA"/>
</dbReference>
<dbReference type="OrthoDB" id="6371923at2"/>
<dbReference type="STRING" id="1920490.GCA_001895925_02944"/>
<protein>
    <submittedName>
        <fullName evidence="2">DUF2281 domain-containing protein</fullName>
    </submittedName>
</protein>
<reference evidence="2 3" key="1">
    <citation type="submission" date="2018-02" db="EMBL/GenBank/DDBJ databases">
        <authorList>
            <person name="Cohen D.B."/>
            <person name="Kent A.D."/>
        </authorList>
    </citation>
    <scope>NUCLEOTIDE SEQUENCE [LARGE SCALE GENOMIC DNA]</scope>
    <source>
        <strain evidence="2 3">ULC007</strain>
    </source>
</reference>
<dbReference type="Pfam" id="PF10047">
    <property type="entry name" value="DUF2281"/>
    <property type="match status" value="1"/>
</dbReference>
<evidence type="ECO:0000313" key="2">
    <source>
        <dbReference type="EMBL" id="PSB18324.1"/>
    </source>
</evidence>